<dbReference type="EMBL" id="NAJO01000002">
    <property type="protein sequence ID" value="OQO14122.1"/>
    <property type="molecule type" value="Genomic_DNA"/>
</dbReference>
<accession>A0A1V8TSE8</accession>
<dbReference type="AlphaFoldDB" id="A0A1V8TSE8"/>
<protein>
    <submittedName>
        <fullName evidence="1">Uncharacterized protein</fullName>
    </submittedName>
</protein>
<name>A0A1V8TSE8_9PEZI</name>
<sequence>MTPDSEYDPDELLSAAKWSRLIQCLEHAPIFSLTLGTGRMPYAGLVRLLSSLRSRLRWLTISNARLVDTEENDVLIWPRAFHWIAHNLELEYVEFYDLSHDETEMATLDDDNKFVARGTPDVVRTLLEHFIKTVKFYDDDAGLLRDERGWLSVAEEEGLGNIPPQHTDADDEEIYGDSFDESDVQLMDDLASPR</sequence>
<evidence type="ECO:0000313" key="1">
    <source>
        <dbReference type="EMBL" id="OQO14122.1"/>
    </source>
</evidence>
<comment type="caution">
    <text evidence="1">The sequence shown here is derived from an EMBL/GenBank/DDBJ whole genome shotgun (WGS) entry which is preliminary data.</text>
</comment>
<keyword evidence="2" id="KW-1185">Reference proteome</keyword>
<proteinExistence type="predicted"/>
<gene>
    <name evidence="1" type="ORF">B0A48_00998</name>
</gene>
<dbReference type="Proteomes" id="UP000192596">
    <property type="component" value="Unassembled WGS sequence"/>
</dbReference>
<reference evidence="2" key="1">
    <citation type="submission" date="2017-03" db="EMBL/GenBank/DDBJ databases">
        <title>Genomes of endolithic fungi from Antarctica.</title>
        <authorList>
            <person name="Coleine C."/>
            <person name="Masonjones S."/>
            <person name="Stajich J.E."/>
        </authorList>
    </citation>
    <scope>NUCLEOTIDE SEQUENCE [LARGE SCALE GENOMIC DNA]</scope>
    <source>
        <strain evidence="2">CCFEE 5527</strain>
    </source>
</reference>
<organism evidence="1 2">
    <name type="scientific">Cryoendolithus antarcticus</name>
    <dbReference type="NCBI Taxonomy" id="1507870"/>
    <lineage>
        <taxon>Eukaryota</taxon>
        <taxon>Fungi</taxon>
        <taxon>Dikarya</taxon>
        <taxon>Ascomycota</taxon>
        <taxon>Pezizomycotina</taxon>
        <taxon>Dothideomycetes</taxon>
        <taxon>Dothideomycetidae</taxon>
        <taxon>Cladosporiales</taxon>
        <taxon>Cladosporiaceae</taxon>
        <taxon>Cryoendolithus</taxon>
    </lineage>
</organism>
<dbReference type="InParanoid" id="A0A1V8TSE8"/>
<evidence type="ECO:0000313" key="2">
    <source>
        <dbReference type="Proteomes" id="UP000192596"/>
    </source>
</evidence>